<proteinExistence type="inferred from homology"/>
<evidence type="ECO:0000256" key="2">
    <source>
        <dbReference type="ARBA" id="ARBA00022737"/>
    </source>
</evidence>
<feature type="compositionally biased region" description="Polar residues" evidence="3">
    <location>
        <begin position="1141"/>
        <end position="1160"/>
    </location>
</feature>
<feature type="compositionally biased region" description="Polar residues" evidence="3">
    <location>
        <begin position="51"/>
        <end position="70"/>
    </location>
</feature>
<feature type="region of interest" description="Disordered" evidence="3">
    <location>
        <begin position="218"/>
        <end position="238"/>
    </location>
</feature>
<feature type="compositionally biased region" description="Basic and acidic residues" evidence="3">
    <location>
        <begin position="922"/>
        <end position="935"/>
    </location>
</feature>
<keyword evidence="2" id="KW-0677">Repeat</keyword>
<accession>A0A5A9NMV0</accession>
<dbReference type="PRINTS" id="PR01367">
    <property type="entry name" value="BGCRYSTALLIN"/>
</dbReference>
<evidence type="ECO:0000256" key="1">
    <source>
        <dbReference type="ARBA" id="ARBA00009646"/>
    </source>
</evidence>
<dbReference type="Proteomes" id="UP000324632">
    <property type="component" value="Chromosome 16"/>
</dbReference>
<feature type="domain" description="Beta/gamma crystallin 'Greek key'" evidence="4">
    <location>
        <begin position="1989"/>
        <end position="2032"/>
    </location>
</feature>
<dbReference type="GO" id="GO:0002088">
    <property type="term" value="P:lens development in camera-type eye"/>
    <property type="evidence" value="ECO:0007669"/>
    <property type="project" value="TreeGrafter"/>
</dbReference>
<evidence type="ECO:0000259" key="4">
    <source>
        <dbReference type="PROSITE" id="PS50915"/>
    </source>
</evidence>
<dbReference type="Pfam" id="PF00030">
    <property type="entry name" value="Crystall"/>
    <property type="match status" value="6"/>
</dbReference>
<dbReference type="InterPro" id="IPR050252">
    <property type="entry name" value="Beta/Gamma-Crystallin"/>
</dbReference>
<evidence type="ECO:0000256" key="3">
    <source>
        <dbReference type="SAM" id="MobiDB-lite"/>
    </source>
</evidence>
<dbReference type="SUPFAM" id="SSF50370">
    <property type="entry name" value="Ricin B-like lectins"/>
    <property type="match status" value="1"/>
</dbReference>
<protein>
    <submittedName>
        <fullName evidence="5">Beta/gamma crystallin domain-containing protein 2</fullName>
    </submittedName>
</protein>
<organism evidence="5 6">
    <name type="scientific">Triplophysa tibetana</name>
    <dbReference type="NCBI Taxonomy" id="1572043"/>
    <lineage>
        <taxon>Eukaryota</taxon>
        <taxon>Metazoa</taxon>
        <taxon>Chordata</taxon>
        <taxon>Craniata</taxon>
        <taxon>Vertebrata</taxon>
        <taxon>Euteleostomi</taxon>
        <taxon>Actinopterygii</taxon>
        <taxon>Neopterygii</taxon>
        <taxon>Teleostei</taxon>
        <taxon>Ostariophysi</taxon>
        <taxon>Cypriniformes</taxon>
        <taxon>Nemacheilidae</taxon>
        <taxon>Triplophysa</taxon>
    </lineage>
</organism>
<feature type="compositionally biased region" description="Basic and acidic residues" evidence="3">
    <location>
        <begin position="135"/>
        <end position="144"/>
    </location>
</feature>
<dbReference type="GO" id="GO:0005212">
    <property type="term" value="F:structural constituent of eye lens"/>
    <property type="evidence" value="ECO:0007669"/>
    <property type="project" value="UniProtKB-KW"/>
</dbReference>
<reference evidence="5 6" key="1">
    <citation type="journal article" date="2019" name="Mol. Ecol. Resour.">
        <title>Chromosome-level genome assembly of Triplophysa tibetana, a fish adapted to the harsh high-altitude environment of the Tibetan Plateau.</title>
        <authorList>
            <person name="Yang X."/>
            <person name="Liu H."/>
            <person name="Ma Z."/>
            <person name="Zou Y."/>
            <person name="Zou M."/>
            <person name="Mao Y."/>
            <person name="Li X."/>
            <person name="Wang H."/>
            <person name="Chen T."/>
            <person name="Wang W."/>
            <person name="Yang R."/>
        </authorList>
    </citation>
    <scope>NUCLEOTIDE SEQUENCE [LARGE SCALE GENOMIC DNA]</scope>
    <source>
        <strain evidence="5">TTIB1903HZAU</strain>
        <tissue evidence="5">Muscle</tissue>
    </source>
</reference>
<feature type="domain" description="Beta/gamma crystallin 'Greek key'" evidence="4">
    <location>
        <begin position="1716"/>
        <end position="1758"/>
    </location>
</feature>
<feature type="domain" description="Beta/gamma crystallin 'Greek key'" evidence="4">
    <location>
        <begin position="1817"/>
        <end position="1856"/>
    </location>
</feature>
<feature type="region of interest" description="Disordered" evidence="3">
    <location>
        <begin position="1298"/>
        <end position="1320"/>
    </location>
</feature>
<feature type="region of interest" description="Disordered" evidence="3">
    <location>
        <begin position="1044"/>
        <end position="1086"/>
    </location>
</feature>
<dbReference type="GO" id="GO:0007601">
    <property type="term" value="P:visual perception"/>
    <property type="evidence" value="ECO:0007669"/>
    <property type="project" value="TreeGrafter"/>
</dbReference>
<dbReference type="PROSITE" id="PS50915">
    <property type="entry name" value="CRYSTALLIN_BETA_GAMMA"/>
    <property type="match status" value="7"/>
</dbReference>
<feature type="region of interest" description="Disordered" evidence="3">
    <location>
        <begin position="1627"/>
        <end position="1653"/>
    </location>
</feature>
<feature type="region of interest" description="Disordered" evidence="3">
    <location>
        <begin position="1104"/>
        <end position="1197"/>
    </location>
</feature>
<feature type="domain" description="Beta/gamma crystallin 'Greek key'" evidence="4">
    <location>
        <begin position="1601"/>
        <end position="1646"/>
    </location>
</feature>
<feature type="region of interest" description="Disordered" evidence="3">
    <location>
        <begin position="922"/>
        <end position="953"/>
    </location>
</feature>
<feature type="region of interest" description="Disordered" evidence="3">
    <location>
        <begin position="41"/>
        <end position="102"/>
    </location>
</feature>
<dbReference type="InterPro" id="IPR035992">
    <property type="entry name" value="Ricin_B-like_lectins"/>
</dbReference>
<comment type="similarity">
    <text evidence="1">Belongs to the beta/gamma-crystallin family.</text>
</comment>
<dbReference type="Gene3D" id="2.60.20.10">
    <property type="entry name" value="Crystallins"/>
    <property type="match status" value="6"/>
</dbReference>
<dbReference type="EMBL" id="SOYY01000016">
    <property type="protein sequence ID" value="KAA0710289.1"/>
    <property type="molecule type" value="Genomic_DNA"/>
</dbReference>
<dbReference type="PANTHER" id="PTHR11818">
    <property type="entry name" value="BETA/GAMMA CRYSTALLIN"/>
    <property type="match status" value="1"/>
</dbReference>
<keyword evidence="6" id="KW-1185">Reference proteome</keyword>
<feature type="region of interest" description="Disordered" evidence="3">
    <location>
        <begin position="121"/>
        <end position="173"/>
    </location>
</feature>
<dbReference type="PANTHER" id="PTHR11818:SF50">
    <property type="entry name" value="BETA_GAMMA CRYSTALLIN DOMAIN-CONTAINING PROTEIN 2"/>
    <property type="match status" value="1"/>
</dbReference>
<evidence type="ECO:0000313" key="6">
    <source>
        <dbReference type="Proteomes" id="UP000324632"/>
    </source>
</evidence>
<comment type="caution">
    <text evidence="5">The sequence shown here is derived from an EMBL/GenBank/DDBJ whole genome shotgun (WGS) entry which is preliminary data.</text>
</comment>
<dbReference type="SUPFAM" id="SSF49695">
    <property type="entry name" value="gamma-Crystallin-like"/>
    <property type="match status" value="3"/>
</dbReference>
<dbReference type="SMART" id="SM00247">
    <property type="entry name" value="XTALbg"/>
    <property type="match status" value="6"/>
</dbReference>
<gene>
    <name evidence="5" type="ORF">E1301_Tti018776</name>
</gene>
<feature type="region of interest" description="Disordered" evidence="3">
    <location>
        <begin position="1477"/>
        <end position="1504"/>
    </location>
</feature>
<feature type="compositionally biased region" description="Low complexity" evidence="3">
    <location>
        <begin position="1182"/>
        <end position="1196"/>
    </location>
</feature>
<feature type="domain" description="Beta/gamma crystallin 'Greek key'" evidence="4">
    <location>
        <begin position="1898"/>
        <end position="1940"/>
    </location>
</feature>
<feature type="compositionally biased region" description="Polar residues" evidence="3">
    <location>
        <begin position="1169"/>
        <end position="1181"/>
    </location>
</feature>
<feature type="compositionally biased region" description="Polar residues" evidence="3">
    <location>
        <begin position="1491"/>
        <end position="1503"/>
    </location>
</feature>
<dbReference type="InterPro" id="IPR001064">
    <property type="entry name" value="Beta/gamma_crystallin"/>
</dbReference>
<feature type="compositionally biased region" description="Polar residues" evidence="3">
    <location>
        <begin position="937"/>
        <end position="953"/>
    </location>
</feature>
<evidence type="ECO:0000313" key="5">
    <source>
        <dbReference type="EMBL" id="KAA0710289.1"/>
    </source>
</evidence>
<name>A0A5A9NMV0_9TELE</name>
<feature type="compositionally biased region" description="Polar residues" evidence="3">
    <location>
        <begin position="152"/>
        <end position="162"/>
    </location>
</feature>
<feature type="compositionally biased region" description="Basic and acidic residues" evidence="3">
    <location>
        <begin position="1104"/>
        <end position="1127"/>
    </location>
</feature>
<dbReference type="InterPro" id="IPR011024">
    <property type="entry name" value="G_crystallin-like"/>
</dbReference>
<feature type="domain" description="Beta/gamma crystallin 'Greek key'" evidence="4">
    <location>
        <begin position="1770"/>
        <end position="1816"/>
    </location>
</feature>
<feature type="region of interest" description="Disordered" evidence="3">
    <location>
        <begin position="296"/>
        <end position="318"/>
    </location>
</feature>
<sequence length="2251" mass="250842">MAKKSISTRKTLKSVFSRSEANLKESVDNDSGKSSTLKFFKWKKKKKSSTEGPQDNLEFTRTETASLDNAESQDGEESSGQMSSLYGTAPRSKKGPLSYSETDLRKPRSFKLFNLNWKKKKRDVSKGFSSGNENPRVEGHISEKDEYENQGEADQTSPNQMSFEAPPHTISNQSQDVFSDLSLANEEDRLGDNVIAADAFMPLQLDSEIIPYIESSFSDSDGYQTPPESPAIGYRSSNTSPVVNRDYLAPAETNIPGASSTFSNPLYSISEVDGPEPVNVTDNLHTAEVFSSNNAAVEESPETDHASPESCTSEADVIDSVSLIPKGQTAETVDTHPVDNSNLDEHLYPNGVSGKDDYSLFDSDFWKTDLADFDKPLTADNTSKADTKTCTTENSISSFPQHSSSFISGSFMSDSNNIESQLSSTSNSDLVFTHPEPSLSSPKNIITTELKDYLTSTTDDTNVSVTDLVKNTDPYDGMNVTTHTSKPICVRDVLSVTSNCVDVNMDTKAISSFPYSDAEGNSSLVYEDAYTVNCPAIISHLEDSQPDFNSETISMESPQTVHNPTCTVDSEEPYSVVAPVHPEPVLTEDESKLSLTEPVRSGIHTTDSTNPHSFDLSGPSDPITSDHSWRVLTDNTYYSSTLSQNERQDYISKGIDRAKSASFENVSGSSLDFTENGTSRTLISEATHSQELFNSQARKEEIYQRTIQSYKGLNTEEVLYKGSLKNYEMVGQGKTSELSTTTKNEVQMKEPEEKYRSDDVYNETHEVSPIEEKGIYILPQKQMSLNEIVEIQHVQNHEEAEDLTESLQNTRETCKSHGVLALESEVCVDTDVLMDQAERQIHRHAPLKPALPVDRECVPKECDPAPPAAEPVEVWLSDSSMSTHNHLETWLHPRRSSEEKTLLPEDTVRIQYQTRTEILHSEREEQTANGEDRKVTFLTSTQNGEGQGWQTTPDTEKISAAYNTEETFIHSKNTSQGEVGLTEIKTATDSITTFTHGRVVDISETTPEGRTDVEVNAVQEHRLPTQLTQGDRFFHASTVLNTLIEEPDTENEAGTEPGSETDMSTGVAVFNTKLSRPSSPREGRDDVMVVRKVSLVNSDRKISLDNHESQLDSNGFRDSESSPELRRRLQSPHSDSEVKTFTENSDYNLTNSSHSSQLSPTYERGVYTSHFSSSGTQKTQPTSYSLESTSSLGNSSWKFSESEVQSGSAGYYSGRSRVELSTPAGEREGEVRKTGFESQERSLMITEVGEDFSDVFKATRVEVDSSPTDLEPEPLISYTHEMDNLVDTLKSMERPVRQRLPRQASNTPFSSLPPIEEDAPILSPTRALPVTEPKKLSNGDFSLPLDLGFHLNSPKDMRSPMAMLKERQFGDPPRLPQPMRASALSSIVMRKGSLTDLNTEETPATNGESLLPTSRLENSLFFQRENGQRSIFRAASLPDIGNSPDRISSAPKSTDSLVGNGYERFSYLMSSSSSLSGISEKSRMSMPPTFRHNSSTETSSFDPKTSYDLYRSPDLGLQRSSSVDGALHHQHNDYKGFQMNQKPKAEPEPKFTLKYKAFPDSYMFIYDKPGMTGHVIEVRGDVVDATPWEFTGTISIRVVRGGWVLYEKPDFKGEKIALDEEDIELTNPFGPPEEEEAPLENGNAQDQEDEELKPQMKKTFAIGSIRRAVRDYSVPEISFFPEEHAEGKKVTFRDTSEDARIFGFPIKANSVIINAGLWLVFAEPFFQGIPRVLEVGGYSSPAAWGVTNPYVSSVHPLKIGEPRVENISDPKIVLYEKPYFTGKSREIYSCMRDFMTRTDNNQTLYMYSPGSMKVIGGCWVGYEKEGFRGYQYLLEEGEYHDWRVWGGDLSEPGVILYAEPEGQMENEEDQRFEVTEAVADVELFGFGINTHSIHVLSGAWVAYSHVDFSGNQYVLEKGLYAGCGDWGSGDNRICSIQPILPAPSEGPSIQNEILLYSEPSFQGTCSVCNQNMGRLPENLIVRSCRVVGGSWVLYEGDMFTGDQYVLSEGNFPNLTSMGCPPSCSIRSVKSVPMTFSVPSVSLFGLECFEGREVTADTQISSLHEEGFNTQFLSVRVNSGCWVLCEHSNYRGRQILLEPIEITNWLKYSSLSCVGSLYPVRQKQRLFRIKNNESGHYMSVQGGVEDMKTGRVVVSEEVEGFSDVWFYQDGLIKNKLARTMSLQVMGNVETGAKVVLWNENRTPVPNMDRSDLRQNLQCHFPWNGGKSYDKHHLVVREENEEHASQQWNLEFV</sequence>
<feature type="domain" description="Beta/gamma crystallin 'Greek key'" evidence="4">
    <location>
        <begin position="2079"/>
        <end position="2120"/>
    </location>
</feature>